<organism evidence="2 3">
    <name type="scientific">Methyloradius palustris</name>
    <dbReference type="NCBI Taxonomy" id="2778876"/>
    <lineage>
        <taxon>Bacteria</taxon>
        <taxon>Pseudomonadati</taxon>
        <taxon>Pseudomonadota</taxon>
        <taxon>Betaproteobacteria</taxon>
        <taxon>Nitrosomonadales</taxon>
        <taxon>Methylophilaceae</taxon>
        <taxon>Methyloradius</taxon>
    </lineage>
</organism>
<keyword evidence="1" id="KW-0732">Signal</keyword>
<evidence type="ECO:0000313" key="2">
    <source>
        <dbReference type="EMBL" id="BCM25395.1"/>
    </source>
</evidence>
<dbReference type="EMBL" id="AP024110">
    <property type="protein sequence ID" value="BCM25395.1"/>
    <property type="molecule type" value="Genomic_DNA"/>
</dbReference>
<gene>
    <name evidence="2" type="ORF">ZMTM_16540</name>
</gene>
<name>A0A8D5G437_9PROT</name>
<dbReference type="RefSeq" id="WP_221763486.1">
    <property type="nucleotide sequence ID" value="NZ_AP024110.1"/>
</dbReference>
<feature type="signal peptide" evidence="1">
    <location>
        <begin position="1"/>
        <end position="22"/>
    </location>
</feature>
<proteinExistence type="predicted"/>
<evidence type="ECO:0008006" key="4">
    <source>
        <dbReference type="Google" id="ProtNLM"/>
    </source>
</evidence>
<dbReference type="AlphaFoldDB" id="A0A8D5G437"/>
<feature type="chain" id="PRO_5034236135" description="MxaK protein" evidence="1">
    <location>
        <begin position="23"/>
        <end position="178"/>
    </location>
</feature>
<evidence type="ECO:0000313" key="3">
    <source>
        <dbReference type="Proteomes" id="UP000826722"/>
    </source>
</evidence>
<dbReference type="SUPFAM" id="SSF48452">
    <property type="entry name" value="TPR-like"/>
    <property type="match status" value="1"/>
</dbReference>
<keyword evidence="3" id="KW-1185">Reference proteome</keyword>
<sequence>MALSAKKTTFLLSVIAIASALGAGWEAVRINQIHHFNHAVLNGKAPATDKDSYEARFAVAYWQAHNGKYQEATLLFAKLKDEGTDTQKSAVLYNSGNIYLLRGLAINGRDMTVKDQTEYLLTQAKTAYQASLRLDNNFWDARHNLDRVISMLPATPTPGVGDSDSPGLIMGSIPVGLP</sequence>
<reference evidence="2" key="1">
    <citation type="journal article" date="2021" name="Arch. Microbiol.">
        <title>Methyloradius palustris gen. nov., sp. nov., a methanol-oxidizing bacterium isolated from snow.</title>
        <authorList>
            <person name="Miyadera T."/>
            <person name="Kojima H."/>
            <person name="Fukui M."/>
        </authorList>
    </citation>
    <scope>NUCLEOTIDE SEQUENCE</scope>
    <source>
        <strain evidence="2">Zm11</strain>
    </source>
</reference>
<dbReference type="KEGG" id="mpau:ZMTM_16540"/>
<dbReference type="Proteomes" id="UP000826722">
    <property type="component" value="Chromosome"/>
</dbReference>
<dbReference type="InterPro" id="IPR011990">
    <property type="entry name" value="TPR-like_helical_dom_sf"/>
</dbReference>
<dbReference type="Gene3D" id="1.25.40.10">
    <property type="entry name" value="Tetratricopeptide repeat domain"/>
    <property type="match status" value="1"/>
</dbReference>
<evidence type="ECO:0000256" key="1">
    <source>
        <dbReference type="SAM" id="SignalP"/>
    </source>
</evidence>
<accession>A0A8D5G437</accession>
<protein>
    <recommendedName>
        <fullName evidence="4">MxaK protein</fullName>
    </recommendedName>
</protein>